<protein>
    <submittedName>
        <fullName evidence="1">Uncharacterized protein</fullName>
    </submittedName>
</protein>
<sequence>MQMLNAEELKKIYATLDREDKPVFLDGLLEILQQHESAKGRKYDAAQSPQERIALLSDAAELRQLIHSIKSHQKTIRKNPENDAHELWQSLEKFFEDA</sequence>
<dbReference type="AlphaFoldDB" id="A0A8D5AKX2"/>
<keyword evidence="2" id="KW-1185">Reference proteome</keyword>
<evidence type="ECO:0000313" key="2">
    <source>
        <dbReference type="Proteomes" id="UP000824988"/>
    </source>
</evidence>
<proteinExistence type="predicted"/>
<reference evidence="1" key="1">
    <citation type="submission" date="2019-06" db="EMBL/GenBank/DDBJ databases">
        <title>Complete genome sequence of Methylogaea oryzae strain JCM16910.</title>
        <authorList>
            <person name="Asakawa S."/>
        </authorList>
    </citation>
    <scope>NUCLEOTIDE SEQUENCE</scope>
    <source>
        <strain evidence="1">E10</strain>
    </source>
</reference>
<dbReference type="EMBL" id="AP019782">
    <property type="protein sequence ID" value="BBL71566.1"/>
    <property type="molecule type" value="Genomic_DNA"/>
</dbReference>
<dbReference type="RefSeq" id="WP_156302420.1">
    <property type="nucleotide sequence ID" value="NZ_AP019782.1"/>
</dbReference>
<name>A0A8D5AKX2_9GAMM</name>
<accession>A0A8D5AKX2</accession>
<dbReference type="Proteomes" id="UP000824988">
    <property type="component" value="Chromosome"/>
</dbReference>
<evidence type="ECO:0000313" key="1">
    <source>
        <dbReference type="EMBL" id="BBL71566.1"/>
    </source>
</evidence>
<dbReference type="KEGG" id="moz:MoryE10_21720"/>
<organism evidence="1 2">
    <name type="scientific">Methylogaea oryzae</name>
    <dbReference type="NCBI Taxonomy" id="1295382"/>
    <lineage>
        <taxon>Bacteria</taxon>
        <taxon>Pseudomonadati</taxon>
        <taxon>Pseudomonadota</taxon>
        <taxon>Gammaproteobacteria</taxon>
        <taxon>Methylococcales</taxon>
        <taxon>Methylococcaceae</taxon>
        <taxon>Methylogaea</taxon>
    </lineage>
</organism>
<gene>
    <name evidence="1" type="ORF">MoryE10_21720</name>
</gene>